<dbReference type="InterPro" id="IPR038610">
    <property type="entry name" value="FliK-like_C_sf"/>
</dbReference>
<evidence type="ECO:0000259" key="2">
    <source>
        <dbReference type="Pfam" id="PF02120"/>
    </source>
</evidence>
<organism evidence="3">
    <name type="scientific">marine sediment metagenome</name>
    <dbReference type="NCBI Taxonomy" id="412755"/>
    <lineage>
        <taxon>unclassified sequences</taxon>
        <taxon>metagenomes</taxon>
        <taxon>ecological metagenomes</taxon>
    </lineage>
</organism>
<evidence type="ECO:0000256" key="1">
    <source>
        <dbReference type="SAM" id="MobiDB-lite"/>
    </source>
</evidence>
<proteinExistence type="predicted"/>
<dbReference type="InterPro" id="IPR021136">
    <property type="entry name" value="Flagellar_hook_control-like_C"/>
</dbReference>
<dbReference type="Pfam" id="PF02120">
    <property type="entry name" value="Flg_hook"/>
    <property type="match status" value="1"/>
</dbReference>
<evidence type="ECO:0000313" key="3">
    <source>
        <dbReference type="EMBL" id="KKN98210.1"/>
    </source>
</evidence>
<feature type="region of interest" description="Disordered" evidence="1">
    <location>
        <begin position="1"/>
        <end position="26"/>
    </location>
</feature>
<dbReference type="EMBL" id="LAZR01000053">
    <property type="protein sequence ID" value="KKN98210.1"/>
    <property type="molecule type" value="Genomic_DNA"/>
</dbReference>
<sequence length="438" mass="45616">MNIHQLLSTSPGSPQLQSQSGLSPQSSANSFFKQALLNASGSQSSSANVANGTGFAPPSSLLAQAGSLGDRLAEGLIGNNEDLSAALEALGINVSGPELSELLAQLQMPTPEITTEILPNTDIGGTPPLDEIAARLTLISSFSEDSRSLPTDSPVALEVVAEHLSINPTEAAHLVSALSALVVQNQSAQPLFTDKATPASIRPLPVDFNAMQRPQADNFLSHTITQSSSPQVSSEALMGSLLTVEGMPKFSQVGEPSLPGSPSSALNTNQQPLLASAQSTLSVTSIASPTQNVLSAPINSPAWSQQLGQQLVQFSQRGGEQHIQMQLNPAELGPLSISMKFSEQGAQAHFLSASAQVRQVLEQAMPQLREALAEQGISLGETSVGEQRDPNAQAFAQSGRQQGTDIEDGDSVLMADEASISRLGGDSVSLDGRVDLYA</sequence>
<dbReference type="AlphaFoldDB" id="A0A0F9UZ06"/>
<accession>A0A0F9UZ06</accession>
<gene>
    <name evidence="3" type="ORF">LCGC14_0150750</name>
</gene>
<dbReference type="Gene3D" id="3.30.750.140">
    <property type="match status" value="1"/>
</dbReference>
<dbReference type="CDD" id="cd17470">
    <property type="entry name" value="T3SS_Flik_C"/>
    <property type="match status" value="1"/>
</dbReference>
<comment type="caution">
    <text evidence="3">The sequence shown here is derived from an EMBL/GenBank/DDBJ whole genome shotgun (WGS) entry which is preliminary data.</text>
</comment>
<feature type="domain" description="Flagellar hook-length control protein-like C-terminal" evidence="2">
    <location>
        <begin position="312"/>
        <end position="392"/>
    </location>
</feature>
<reference evidence="3" key="1">
    <citation type="journal article" date="2015" name="Nature">
        <title>Complex archaea that bridge the gap between prokaryotes and eukaryotes.</title>
        <authorList>
            <person name="Spang A."/>
            <person name="Saw J.H."/>
            <person name="Jorgensen S.L."/>
            <person name="Zaremba-Niedzwiedzka K."/>
            <person name="Martijn J."/>
            <person name="Lind A.E."/>
            <person name="van Eijk R."/>
            <person name="Schleper C."/>
            <person name="Guy L."/>
            <person name="Ettema T.J."/>
        </authorList>
    </citation>
    <scope>NUCLEOTIDE SEQUENCE</scope>
</reference>
<protein>
    <recommendedName>
        <fullName evidence="2">Flagellar hook-length control protein-like C-terminal domain-containing protein</fullName>
    </recommendedName>
</protein>
<name>A0A0F9UZ06_9ZZZZ</name>
<dbReference type="PANTHER" id="PTHR37533:SF2">
    <property type="entry name" value="FLAGELLAR HOOK-LENGTH CONTROL PROTEIN"/>
    <property type="match status" value="1"/>
</dbReference>
<dbReference type="PANTHER" id="PTHR37533">
    <property type="entry name" value="FLAGELLAR HOOK-LENGTH CONTROL PROTEIN"/>
    <property type="match status" value="1"/>
</dbReference>
<dbReference type="InterPro" id="IPR052563">
    <property type="entry name" value="FliK"/>
</dbReference>